<comment type="subcellular location">
    <subcellularLocation>
        <location evidence="1">Membrane</location>
    </subcellularLocation>
</comment>
<feature type="domain" description="Beta-lactamase-related" evidence="4">
    <location>
        <begin position="99"/>
        <end position="411"/>
    </location>
</feature>
<sequence length="426" mass="48215">MKERYILLVIGLTISSILTLSGCSNNKTVDDAQINIIRNEATEDVENNNFKVEENNVALENKVENKTSETEYKIENNKSETEYKNIEKIVEAGYESVEEFLDQEAANRAFQGVALVAVGDEIKFAKAYGYADGKRENTLTTRFAIASNTKQFTAAAIMQLVEQNKISLDQTIDKYFPEYKYGSIITVRQLLQMRSGIPDYLNEVEVFMKSEESLNILKDYKDDKYFDKYVEDERWSKDLILKDLNLSELYFQPGEAYDYCNTNYYLLGLIIEQASGLSYEQYINKNLFEPAGMTTSSMKAEESDAKGHGSAESGVIKANPDFTYSAGNIYANVYDMFRWMRAFHKGNIVSNVSYDEMLTPIDGYGYGVFASEGIVRHSGVIDGFNSNTEYDINSDVTIIVMENSDATTQPLDAKYDTSMIRGLITN</sequence>
<feature type="coiled-coil region" evidence="3">
    <location>
        <begin position="42"/>
        <end position="69"/>
    </location>
</feature>
<evidence type="ECO:0000259" key="4">
    <source>
        <dbReference type="Pfam" id="PF00144"/>
    </source>
</evidence>
<evidence type="ECO:0000256" key="3">
    <source>
        <dbReference type="SAM" id="Coils"/>
    </source>
</evidence>
<dbReference type="Gene3D" id="3.40.710.10">
    <property type="entry name" value="DD-peptidase/beta-lactamase superfamily"/>
    <property type="match status" value="1"/>
</dbReference>
<dbReference type="Pfam" id="PF00144">
    <property type="entry name" value="Beta-lactamase"/>
    <property type="match status" value="1"/>
</dbReference>
<dbReference type="Proteomes" id="UP000596929">
    <property type="component" value="Unassembled WGS sequence"/>
</dbReference>
<accession>A0ABR7DGE1</accession>
<evidence type="ECO:0000256" key="2">
    <source>
        <dbReference type="ARBA" id="ARBA00023136"/>
    </source>
</evidence>
<dbReference type="EMBL" id="JACOOO010000038">
    <property type="protein sequence ID" value="MBC5630418.1"/>
    <property type="molecule type" value="Genomic_DNA"/>
</dbReference>
<dbReference type="GO" id="GO:0016787">
    <property type="term" value="F:hydrolase activity"/>
    <property type="evidence" value="ECO:0007669"/>
    <property type="project" value="UniProtKB-KW"/>
</dbReference>
<dbReference type="InterPro" id="IPR050491">
    <property type="entry name" value="AmpC-like"/>
</dbReference>
<proteinExistence type="predicted"/>
<keyword evidence="6" id="KW-1185">Reference proteome</keyword>
<dbReference type="PROSITE" id="PS51257">
    <property type="entry name" value="PROKAR_LIPOPROTEIN"/>
    <property type="match status" value="1"/>
</dbReference>
<comment type="caution">
    <text evidence="5">The sequence shown here is derived from an EMBL/GenBank/DDBJ whole genome shotgun (WGS) entry which is preliminary data.</text>
</comment>
<gene>
    <name evidence="5" type="ORF">H8S20_16285</name>
</gene>
<dbReference type="PANTHER" id="PTHR46825:SF11">
    <property type="entry name" value="PENICILLIN-BINDING PROTEIN 4"/>
    <property type="match status" value="1"/>
</dbReference>
<organism evidence="5 6">
    <name type="scientific">Clostridium hominis</name>
    <dbReference type="NCBI Taxonomy" id="2763036"/>
    <lineage>
        <taxon>Bacteria</taxon>
        <taxon>Bacillati</taxon>
        <taxon>Bacillota</taxon>
        <taxon>Clostridia</taxon>
        <taxon>Eubacteriales</taxon>
        <taxon>Clostridiaceae</taxon>
        <taxon>Clostridium</taxon>
    </lineage>
</organism>
<dbReference type="PANTHER" id="PTHR46825">
    <property type="entry name" value="D-ALANYL-D-ALANINE-CARBOXYPEPTIDASE/ENDOPEPTIDASE AMPH"/>
    <property type="match status" value="1"/>
</dbReference>
<dbReference type="RefSeq" id="WP_186860759.1">
    <property type="nucleotide sequence ID" value="NZ_JACOOO010000038.1"/>
</dbReference>
<keyword evidence="2" id="KW-0472">Membrane</keyword>
<dbReference type="InterPro" id="IPR012338">
    <property type="entry name" value="Beta-lactam/transpept-like"/>
</dbReference>
<dbReference type="SUPFAM" id="SSF56601">
    <property type="entry name" value="beta-lactamase/transpeptidase-like"/>
    <property type="match status" value="1"/>
</dbReference>
<evidence type="ECO:0000256" key="1">
    <source>
        <dbReference type="ARBA" id="ARBA00004370"/>
    </source>
</evidence>
<name>A0ABR7DGE1_9CLOT</name>
<keyword evidence="5" id="KW-0378">Hydrolase</keyword>
<evidence type="ECO:0000313" key="5">
    <source>
        <dbReference type="EMBL" id="MBC5630418.1"/>
    </source>
</evidence>
<protein>
    <submittedName>
        <fullName evidence="5">Serine hydrolase</fullName>
    </submittedName>
</protein>
<reference evidence="5 6" key="1">
    <citation type="submission" date="2020-08" db="EMBL/GenBank/DDBJ databases">
        <title>Genome public.</title>
        <authorList>
            <person name="Liu C."/>
            <person name="Sun Q."/>
        </authorList>
    </citation>
    <scope>NUCLEOTIDE SEQUENCE [LARGE SCALE GENOMIC DNA]</scope>
    <source>
        <strain evidence="5 6">NSJ-6</strain>
    </source>
</reference>
<dbReference type="InterPro" id="IPR001466">
    <property type="entry name" value="Beta-lactam-related"/>
</dbReference>
<keyword evidence="3" id="KW-0175">Coiled coil</keyword>
<evidence type="ECO:0000313" key="6">
    <source>
        <dbReference type="Proteomes" id="UP000596929"/>
    </source>
</evidence>